<dbReference type="InterPro" id="IPR020846">
    <property type="entry name" value="MFS_dom"/>
</dbReference>
<dbReference type="InterPro" id="IPR010290">
    <property type="entry name" value="TM_effector"/>
</dbReference>
<evidence type="ECO:0000313" key="10">
    <source>
        <dbReference type="Proteomes" id="UP000183530"/>
    </source>
</evidence>
<keyword evidence="2" id="KW-0813">Transport</keyword>
<feature type="domain" description="Major facilitator superfamily (MFS) profile" evidence="8">
    <location>
        <begin position="206"/>
        <end position="433"/>
    </location>
</feature>
<reference evidence="9 10" key="1">
    <citation type="submission" date="2016-11" db="EMBL/GenBank/DDBJ databases">
        <title>Genome sequencing of Zhihengliuella aestuarii B18 antagonistic to Plasmodiophora brassicae.</title>
        <authorList>
            <person name="Luo Y."/>
        </authorList>
    </citation>
    <scope>NUCLEOTIDE SEQUENCE [LARGE SCALE GENOMIC DNA]</scope>
    <source>
        <strain evidence="9 10">B18</strain>
    </source>
</reference>
<feature type="transmembrane region" description="Helical" evidence="7">
    <location>
        <begin position="232"/>
        <end position="256"/>
    </location>
</feature>
<dbReference type="Gene3D" id="1.20.1250.20">
    <property type="entry name" value="MFS general substrate transporter like domains"/>
    <property type="match status" value="1"/>
</dbReference>
<feature type="transmembrane region" description="Helical" evidence="7">
    <location>
        <begin position="262"/>
        <end position="281"/>
    </location>
</feature>
<keyword evidence="3" id="KW-1003">Cell membrane</keyword>
<feature type="transmembrane region" description="Helical" evidence="7">
    <location>
        <begin position="331"/>
        <end position="353"/>
    </location>
</feature>
<accession>A0A1L2ZPS8</accession>
<feature type="transmembrane region" description="Helical" evidence="7">
    <location>
        <begin position="293"/>
        <end position="316"/>
    </location>
</feature>
<keyword evidence="4 7" id="KW-0812">Transmembrane</keyword>
<dbReference type="GO" id="GO:0022857">
    <property type="term" value="F:transmembrane transporter activity"/>
    <property type="evidence" value="ECO:0007669"/>
    <property type="project" value="InterPro"/>
</dbReference>
<dbReference type="PANTHER" id="PTHR23513:SF9">
    <property type="entry name" value="ENTEROBACTIN EXPORTER ENTS"/>
    <property type="match status" value="1"/>
</dbReference>
<evidence type="ECO:0000256" key="3">
    <source>
        <dbReference type="ARBA" id="ARBA00022475"/>
    </source>
</evidence>
<evidence type="ECO:0000313" key="9">
    <source>
        <dbReference type="EMBL" id="APF41435.1"/>
    </source>
</evidence>
<dbReference type="RefSeq" id="WP_071894905.1">
    <property type="nucleotide sequence ID" value="NZ_CP018135.1"/>
</dbReference>
<feature type="transmembrane region" description="Helical" evidence="7">
    <location>
        <begin position="373"/>
        <end position="393"/>
    </location>
</feature>
<keyword evidence="5 7" id="KW-1133">Transmembrane helix</keyword>
<evidence type="ECO:0000256" key="6">
    <source>
        <dbReference type="ARBA" id="ARBA00023136"/>
    </source>
</evidence>
<feature type="transmembrane region" description="Helical" evidence="7">
    <location>
        <begin position="21"/>
        <end position="43"/>
    </location>
</feature>
<feature type="transmembrane region" description="Helical" evidence="7">
    <location>
        <begin position="49"/>
        <end position="70"/>
    </location>
</feature>
<keyword evidence="10" id="KW-1185">Reference proteome</keyword>
<organism evidence="9 10">
    <name type="scientific">Neomicrococcus aestuarii</name>
    <dbReference type="NCBI Taxonomy" id="556325"/>
    <lineage>
        <taxon>Bacteria</taxon>
        <taxon>Bacillati</taxon>
        <taxon>Actinomycetota</taxon>
        <taxon>Actinomycetes</taxon>
        <taxon>Micrococcales</taxon>
        <taxon>Micrococcaceae</taxon>
        <taxon>Neomicrococcus</taxon>
    </lineage>
</organism>
<dbReference type="Pfam" id="PF05977">
    <property type="entry name" value="MFS_3"/>
    <property type="match status" value="1"/>
</dbReference>
<evidence type="ECO:0000256" key="7">
    <source>
        <dbReference type="SAM" id="Phobius"/>
    </source>
</evidence>
<keyword evidence="6 7" id="KW-0472">Membrane</keyword>
<feature type="transmembrane region" description="Helical" evidence="7">
    <location>
        <begin position="399"/>
        <end position="419"/>
    </location>
</feature>
<dbReference type="Proteomes" id="UP000183530">
    <property type="component" value="Chromosome"/>
</dbReference>
<dbReference type="KEGG" id="nae:BHE16_11075"/>
<dbReference type="STRING" id="556325.BHE16_11075"/>
<evidence type="ECO:0000256" key="1">
    <source>
        <dbReference type="ARBA" id="ARBA00004429"/>
    </source>
</evidence>
<dbReference type="PANTHER" id="PTHR23513">
    <property type="entry name" value="INTEGRAL MEMBRANE EFFLUX PROTEIN-RELATED"/>
    <property type="match status" value="1"/>
</dbReference>
<dbReference type="SUPFAM" id="SSF103473">
    <property type="entry name" value="MFS general substrate transporter"/>
    <property type="match status" value="1"/>
</dbReference>
<gene>
    <name evidence="9" type="ORF">BHE16_11075</name>
</gene>
<evidence type="ECO:0000256" key="4">
    <source>
        <dbReference type="ARBA" id="ARBA00022692"/>
    </source>
</evidence>
<feature type="transmembrane region" description="Helical" evidence="7">
    <location>
        <begin position="82"/>
        <end position="102"/>
    </location>
</feature>
<evidence type="ECO:0000256" key="5">
    <source>
        <dbReference type="ARBA" id="ARBA00022989"/>
    </source>
</evidence>
<dbReference type="OrthoDB" id="5494559at2"/>
<dbReference type="EMBL" id="CP018135">
    <property type="protein sequence ID" value="APF41435.1"/>
    <property type="molecule type" value="Genomic_DNA"/>
</dbReference>
<feature type="transmembrane region" description="Helical" evidence="7">
    <location>
        <begin position="147"/>
        <end position="168"/>
    </location>
</feature>
<name>A0A1L2ZPS8_9MICC</name>
<sequence length="433" mass="45191">MARLLADLTPLRTSPAYRRLWVGNSLSAVGLQVTMIAVSLEIFEITGSSFYVGLVGLFGLVPLVITGLYGGSIADVYDRRKVALFSSIALWIVTCGIALQAWLGWRNVWVILILIALHAAASGINQPTRGAIIPALVGRKLLPAANSLNMVTFGVAMMVGPLVGGLLVAWVGYAWTYTLDVVTFLAALYSVYRLPALPPEPNADGSARVAGVKSVIDGFKFLGTHPNVRMTFLIDMASMVLASPRALLPAIGALLLGGGGTTVGILLGAVALGTLLTGLFSGPLGSIHHQGKAVYLSVTGWALSMVGFGIVVLWAVRANGGPLPLNSPMTGYVWIAAIFMLTAGIADSISAVFRNTILQSAAPDHMRGRLQGVFIVVVAGGPRLGDMIAGGVATAVGEGWTLVIGGIVSAATAAALMLWQPGFLKYDSRHHTP</sequence>
<proteinExistence type="predicted"/>
<dbReference type="InterPro" id="IPR036259">
    <property type="entry name" value="MFS_trans_sf"/>
</dbReference>
<protein>
    <submittedName>
        <fullName evidence="9">MFS transporter</fullName>
    </submittedName>
</protein>
<evidence type="ECO:0000256" key="2">
    <source>
        <dbReference type="ARBA" id="ARBA00022448"/>
    </source>
</evidence>
<dbReference type="CDD" id="cd06173">
    <property type="entry name" value="MFS_MefA_like"/>
    <property type="match status" value="1"/>
</dbReference>
<dbReference type="PROSITE" id="PS50850">
    <property type="entry name" value="MFS"/>
    <property type="match status" value="1"/>
</dbReference>
<dbReference type="AlphaFoldDB" id="A0A1L2ZPS8"/>
<evidence type="ECO:0000259" key="8">
    <source>
        <dbReference type="PROSITE" id="PS50850"/>
    </source>
</evidence>
<dbReference type="GO" id="GO:0005886">
    <property type="term" value="C:plasma membrane"/>
    <property type="evidence" value="ECO:0007669"/>
    <property type="project" value="UniProtKB-SubCell"/>
</dbReference>
<comment type="subcellular location">
    <subcellularLocation>
        <location evidence="1">Cell inner membrane</location>
        <topology evidence="1">Multi-pass membrane protein</topology>
    </subcellularLocation>
</comment>